<keyword evidence="5" id="KW-0418">Kinase</keyword>
<dbReference type="SUPFAM" id="SSF47986">
    <property type="entry name" value="DEATH domain"/>
    <property type="match status" value="1"/>
</dbReference>
<accession>A0A1D2M2S0</accession>
<evidence type="ECO:0000256" key="1">
    <source>
        <dbReference type="PROSITE-ProRule" id="PRU00023"/>
    </source>
</evidence>
<dbReference type="PROSITE" id="PS50011">
    <property type="entry name" value="PROTEIN_KINASE_DOM"/>
    <property type="match status" value="1"/>
</dbReference>
<dbReference type="CDD" id="cd01671">
    <property type="entry name" value="CARD"/>
    <property type="match status" value="1"/>
</dbReference>
<name>A0A1D2M2S0_ORCCI</name>
<dbReference type="OrthoDB" id="194358at2759"/>
<dbReference type="SUPFAM" id="SSF56112">
    <property type="entry name" value="Protein kinase-like (PK-like)"/>
    <property type="match status" value="1"/>
</dbReference>
<feature type="repeat" description="ANK" evidence="1">
    <location>
        <begin position="694"/>
        <end position="730"/>
    </location>
</feature>
<dbReference type="OMA" id="YALELCA"/>
<dbReference type="GO" id="GO:0005524">
    <property type="term" value="F:ATP binding"/>
    <property type="evidence" value="ECO:0007669"/>
    <property type="project" value="InterPro"/>
</dbReference>
<dbReference type="PROSITE" id="PS50209">
    <property type="entry name" value="CARD"/>
    <property type="match status" value="1"/>
</dbReference>
<dbReference type="GO" id="GO:1990604">
    <property type="term" value="C:IRE1-TRAF2-ASK1 complex"/>
    <property type="evidence" value="ECO:0007669"/>
    <property type="project" value="TreeGrafter"/>
</dbReference>
<dbReference type="PROSITE" id="PS50088">
    <property type="entry name" value="ANK_REPEAT"/>
    <property type="match status" value="3"/>
</dbReference>
<evidence type="ECO:0000259" key="4">
    <source>
        <dbReference type="PROSITE" id="PS50209"/>
    </source>
</evidence>
<evidence type="ECO:0000313" key="5">
    <source>
        <dbReference type="EMBL" id="ODM87232.1"/>
    </source>
</evidence>
<sequence length="834" mass="92905">MYELVKVTICNYTLFSKLLSSGILSKEDVDELGKYKNNRSEQAFKLYNLVSQRQNGFTILLQALQETKQSIAVDILTNGNKLKTDSMDDLMSITFDGKSVLGKGSYGTVVFKGTLGTRNIAIKRVSTDQFVGNRRQVDHEIEMLKTCDAHENIVRYFGSKNEQNSVLILLELCDVNLKEWVTNKGIAIPAVEVLRQVTVGLKWLHENRIVHRDLKPENILLTRNPVKVKISDFGLSRCIVDGKSAVSTSSLVSGTQGWVAPEILLQAINPGSHQRQGKFTYASDIFALGCVYYYVLTDGKHAFGDSIRSQTNILDGKSTIKPTDVRYGSTHNLFFVRLMISQTPKSRPSCSALLFCPIFWSGERRARFLEDVKVHVGGAIRESQIPSVYIQCRDLKGTLEQYYPKTKGFVPESVPATTVNIVDQPDVNRLVASFHKSGVLSASNPNLATRKTSPVRLQELLFQVRPELTESRDISHRTPLHIGTKRSFKNGKKLEFIRMLIENHADVNSKDYAEETPLHCIVLQKPVLPGAQLIELVKLLLENNANPDSVNKQGSTFLHSASRIVNPSAFHELVLHLATIKRTKSFTVTNTFGSTVLHDAVLNLEPLIKTLQVFQRSGADFNAVDNNGDTLINRSIKAGRADLFLNALISFGTDWKIRNNYGDSTLHHASFYGNLPALKLLISLGADVNAKTNDGETPLHASFPCKYRNTVHEIVRELLENGADPTISNIKGDLPVKYAMDGAKSGNVEQRTVELLKNHVVSNKQMLNGTAVQGMQQQPFTFPDFRVPPPSDVSSYNNGPNRQHHFTHMSQENYRRGISRGGGSYSKNTNTGPR</sequence>
<dbReference type="SUPFAM" id="SSF48403">
    <property type="entry name" value="Ankyrin repeat"/>
    <property type="match status" value="1"/>
</dbReference>
<keyword evidence="6" id="KW-1185">Reference proteome</keyword>
<dbReference type="InterPro" id="IPR036770">
    <property type="entry name" value="Ankyrin_rpt-contain_sf"/>
</dbReference>
<dbReference type="InterPro" id="IPR008271">
    <property type="entry name" value="Ser/Thr_kinase_AS"/>
</dbReference>
<evidence type="ECO:0000313" key="6">
    <source>
        <dbReference type="Proteomes" id="UP000094527"/>
    </source>
</evidence>
<dbReference type="GO" id="GO:0042981">
    <property type="term" value="P:regulation of apoptotic process"/>
    <property type="evidence" value="ECO:0007669"/>
    <property type="project" value="InterPro"/>
</dbReference>
<dbReference type="AlphaFoldDB" id="A0A1D2M2S0"/>
<dbReference type="InterPro" id="IPR000719">
    <property type="entry name" value="Prot_kinase_dom"/>
</dbReference>
<dbReference type="GO" id="GO:0051082">
    <property type="term" value="F:unfolded protein binding"/>
    <property type="evidence" value="ECO:0007669"/>
    <property type="project" value="TreeGrafter"/>
</dbReference>
<dbReference type="STRING" id="48709.A0A1D2M2S0"/>
<dbReference type="InterPro" id="IPR001315">
    <property type="entry name" value="CARD"/>
</dbReference>
<dbReference type="Pfam" id="PF00619">
    <property type="entry name" value="CARD"/>
    <property type="match status" value="1"/>
</dbReference>
<evidence type="ECO:0000256" key="2">
    <source>
        <dbReference type="SAM" id="MobiDB-lite"/>
    </source>
</evidence>
<dbReference type="Gene3D" id="1.10.533.10">
    <property type="entry name" value="Death Domain, Fas"/>
    <property type="match status" value="1"/>
</dbReference>
<dbReference type="SMART" id="SM00248">
    <property type="entry name" value="ANK"/>
    <property type="match status" value="6"/>
</dbReference>
<dbReference type="PROSITE" id="PS50297">
    <property type="entry name" value="ANK_REP_REGION"/>
    <property type="match status" value="2"/>
</dbReference>
<dbReference type="PANTHER" id="PTHR13954">
    <property type="entry name" value="IRE1-RELATED"/>
    <property type="match status" value="1"/>
</dbReference>
<feature type="region of interest" description="Disordered" evidence="2">
    <location>
        <begin position="780"/>
        <end position="834"/>
    </location>
</feature>
<comment type="caution">
    <text evidence="5">The sequence shown here is derived from an EMBL/GenBank/DDBJ whole genome shotgun (WGS) entry which is preliminary data.</text>
</comment>
<dbReference type="EMBL" id="LJIJ01005830">
    <property type="protein sequence ID" value="ODM87232.1"/>
    <property type="molecule type" value="Genomic_DNA"/>
</dbReference>
<protein>
    <submittedName>
        <fullName evidence="5">Serine/threonine-protein kinase/endoribonuclease IRE1</fullName>
    </submittedName>
</protein>
<dbReference type="InterPro" id="IPR011009">
    <property type="entry name" value="Kinase-like_dom_sf"/>
</dbReference>
<dbReference type="Gene3D" id="3.30.200.20">
    <property type="entry name" value="Phosphorylase Kinase, domain 1"/>
    <property type="match status" value="1"/>
</dbReference>
<feature type="domain" description="CARD" evidence="4">
    <location>
        <begin position="1"/>
        <end position="79"/>
    </location>
</feature>
<organism evidence="5 6">
    <name type="scientific">Orchesella cincta</name>
    <name type="common">Springtail</name>
    <name type="synonym">Podura cincta</name>
    <dbReference type="NCBI Taxonomy" id="48709"/>
    <lineage>
        <taxon>Eukaryota</taxon>
        <taxon>Metazoa</taxon>
        <taxon>Ecdysozoa</taxon>
        <taxon>Arthropoda</taxon>
        <taxon>Hexapoda</taxon>
        <taxon>Collembola</taxon>
        <taxon>Entomobryomorpha</taxon>
        <taxon>Entomobryoidea</taxon>
        <taxon>Orchesellidae</taxon>
        <taxon>Orchesellinae</taxon>
        <taxon>Orchesella</taxon>
    </lineage>
</organism>
<dbReference type="GO" id="GO:0070059">
    <property type="term" value="P:intrinsic apoptotic signaling pathway in response to endoplasmic reticulum stress"/>
    <property type="evidence" value="ECO:0007669"/>
    <property type="project" value="TreeGrafter"/>
</dbReference>
<dbReference type="InterPro" id="IPR011029">
    <property type="entry name" value="DEATH-like_dom_sf"/>
</dbReference>
<feature type="repeat" description="ANK" evidence="1">
    <location>
        <begin position="475"/>
        <end position="512"/>
    </location>
</feature>
<dbReference type="InterPro" id="IPR045133">
    <property type="entry name" value="IRE1/2-like"/>
</dbReference>
<keyword evidence="1" id="KW-0040">ANK repeat</keyword>
<proteinExistence type="predicted"/>
<dbReference type="Gene3D" id="1.25.40.20">
    <property type="entry name" value="Ankyrin repeat-containing domain"/>
    <property type="match status" value="1"/>
</dbReference>
<dbReference type="Pfam" id="PF12796">
    <property type="entry name" value="Ank_2"/>
    <property type="match status" value="2"/>
</dbReference>
<gene>
    <name evidence="5" type="ORF">Ocin01_19450</name>
</gene>
<feature type="repeat" description="ANK" evidence="1">
    <location>
        <begin position="661"/>
        <end position="693"/>
    </location>
</feature>
<dbReference type="Pfam" id="PF00069">
    <property type="entry name" value="Pkinase"/>
    <property type="match status" value="1"/>
</dbReference>
<dbReference type="GO" id="GO:0004521">
    <property type="term" value="F:RNA endonuclease activity"/>
    <property type="evidence" value="ECO:0007669"/>
    <property type="project" value="InterPro"/>
</dbReference>
<feature type="domain" description="Protein kinase" evidence="3">
    <location>
        <begin position="95"/>
        <end position="359"/>
    </location>
</feature>
<keyword evidence="5" id="KW-0808">Transferase</keyword>
<dbReference type="PANTHER" id="PTHR13954:SF6">
    <property type="entry name" value="NON-SPECIFIC SERINE_THREONINE PROTEIN KINASE"/>
    <property type="match status" value="1"/>
</dbReference>
<reference evidence="5 6" key="1">
    <citation type="journal article" date="2016" name="Genome Biol. Evol.">
        <title>Gene Family Evolution Reflects Adaptation to Soil Environmental Stressors in the Genome of the Collembolan Orchesella cincta.</title>
        <authorList>
            <person name="Faddeeva-Vakhrusheva A."/>
            <person name="Derks M.F."/>
            <person name="Anvar S.Y."/>
            <person name="Agamennone V."/>
            <person name="Suring W."/>
            <person name="Smit S."/>
            <person name="van Straalen N.M."/>
            <person name="Roelofs D."/>
        </authorList>
    </citation>
    <scope>NUCLEOTIDE SEQUENCE [LARGE SCALE GENOMIC DNA]</scope>
    <source>
        <tissue evidence="5">Mixed pool</tissue>
    </source>
</reference>
<dbReference type="PROSITE" id="PS00108">
    <property type="entry name" value="PROTEIN_KINASE_ST"/>
    <property type="match status" value="1"/>
</dbReference>
<dbReference type="GO" id="GO:0004674">
    <property type="term" value="F:protein serine/threonine kinase activity"/>
    <property type="evidence" value="ECO:0007669"/>
    <property type="project" value="InterPro"/>
</dbReference>
<feature type="compositionally biased region" description="Polar residues" evidence="2">
    <location>
        <begin position="792"/>
        <end position="801"/>
    </location>
</feature>
<dbReference type="InterPro" id="IPR002110">
    <property type="entry name" value="Ankyrin_rpt"/>
</dbReference>
<evidence type="ECO:0000259" key="3">
    <source>
        <dbReference type="PROSITE" id="PS50011"/>
    </source>
</evidence>
<dbReference type="GO" id="GO:0036498">
    <property type="term" value="P:IRE1-mediated unfolded protein response"/>
    <property type="evidence" value="ECO:0007669"/>
    <property type="project" value="TreeGrafter"/>
</dbReference>
<dbReference type="Proteomes" id="UP000094527">
    <property type="component" value="Unassembled WGS sequence"/>
</dbReference>
<dbReference type="Gene3D" id="1.10.510.10">
    <property type="entry name" value="Transferase(Phosphotransferase) domain 1"/>
    <property type="match status" value="1"/>
</dbReference>
<dbReference type="SMART" id="SM00220">
    <property type="entry name" value="S_TKc"/>
    <property type="match status" value="1"/>
</dbReference>